<protein>
    <recommendedName>
        <fullName evidence="1">Hemerythrin-like domain-containing protein</fullName>
    </recommendedName>
</protein>
<keyword evidence="3" id="KW-1185">Reference proteome</keyword>
<dbReference type="EMBL" id="KZ678492">
    <property type="protein sequence ID" value="PSR81836.1"/>
    <property type="molecule type" value="Genomic_DNA"/>
</dbReference>
<proteinExistence type="predicted"/>
<dbReference type="OrthoDB" id="58416at2759"/>
<dbReference type="Pfam" id="PF01814">
    <property type="entry name" value="Hemerythrin"/>
    <property type="match status" value="1"/>
</dbReference>
<dbReference type="InParanoid" id="A0A2T3A2Z2"/>
<sequence>MTPQYALAPWADEPFKLIETLSQRAELATEKHSYVHVATEMVHVHNVLIRGINAIVQQAPYVKDSTQPSYKEKDVRDLLSYVSSWCKMVDHHHSTEESFIFPEIEKVCGKSMESPRQQHKEFHGGLESLLAYAEATKPREYRWTGPAGMKEIIDSFSQSMIHHLYDEIGVLLTLKDVNSDALRKAWDEGERIATASGNIGLLVSATILHDTHGRILREKQYTVFPCVLGNADKTYKGAETFPPLPKVLLYLVKYIFGARNGAWRFNPCDFWGQPRPLAFGPGQ</sequence>
<dbReference type="STRING" id="2025994.A0A2T3A2Z2"/>
<dbReference type="PANTHER" id="PTHR38048:SF2">
    <property type="entry name" value="HEMERYTHRIN-LIKE DOMAIN-CONTAINING PROTEIN"/>
    <property type="match status" value="1"/>
</dbReference>
<dbReference type="InterPro" id="IPR012312">
    <property type="entry name" value="Hemerythrin-like"/>
</dbReference>
<dbReference type="InterPro" id="IPR053206">
    <property type="entry name" value="Dimeric_xanthone_biosynth"/>
</dbReference>
<dbReference type="Proteomes" id="UP000241462">
    <property type="component" value="Unassembled WGS sequence"/>
</dbReference>
<evidence type="ECO:0000313" key="3">
    <source>
        <dbReference type="Proteomes" id="UP000241462"/>
    </source>
</evidence>
<dbReference type="Gene3D" id="1.20.120.520">
    <property type="entry name" value="nmb1532 protein domain like"/>
    <property type="match status" value="1"/>
</dbReference>
<feature type="domain" description="Hemerythrin-like" evidence="1">
    <location>
        <begin position="39"/>
        <end position="172"/>
    </location>
</feature>
<name>A0A2T3A2Z2_9PEZI</name>
<evidence type="ECO:0000259" key="1">
    <source>
        <dbReference type="Pfam" id="PF01814"/>
    </source>
</evidence>
<dbReference type="PANTHER" id="PTHR38048">
    <property type="entry name" value="EXPRESSED PROTEIN"/>
    <property type="match status" value="1"/>
</dbReference>
<dbReference type="AlphaFoldDB" id="A0A2T3A2Z2"/>
<organism evidence="2 3">
    <name type="scientific">Coniella lustricola</name>
    <dbReference type="NCBI Taxonomy" id="2025994"/>
    <lineage>
        <taxon>Eukaryota</taxon>
        <taxon>Fungi</taxon>
        <taxon>Dikarya</taxon>
        <taxon>Ascomycota</taxon>
        <taxon>Pezizomycotina</taxon>
        <taxon>Sordariomycetes</taxon>
        <taxon>Sordariomycetidae</taxon>
        <taxon>Diaporthales</taxon>
        <taxon>Schizoparmaceae</taxon>
        <taxon>Coniella</taxon>
    </lineage>
</organism>
<accession>A0A2T3A2Z2</accession>
<reference evidence="2 3" key="1">
    <citation type="journal article" date="2018" name="Mycol. Prog.">
        <title>Coniella lustricola, a new species from submerged detritus.</title>
        <authorList>
            <person name="Raudabaugh D.B."/>
            <person name="Iturriaga T."/>
            <person name="Carver A."/>
            <person name="Mondo S."/>
            <person name="Pangilinan J."/>
            <person name="Lipzen A."/>
            <person name="He G."/>
            <person name="Amirebrahimi M."/>
            <person name="Grigoriev I.V."/>
            <person name="Miller A.N."/>
        </authorList>
    </citation>
    <scope>NUCLEOTIDE SEQUENCE [LARGE SCALE GENOMIC DNA]</scope>
    <source>
        <strain evidence="2 3">B22-T-1</strain>
    </source>
</reference>
<evidence type="ECO:0000313" key="2">
    <source>
        <dbReference type="EMBL" id="PSR81836.1"/>
    </source>
</evidence>
<gene>
    <name evidence="2" type="ORF">BD289DRAFT_438510</name>
</gene>